<dbReference type="InterPro" id="IPR047192">
    <property type="entry name" value="Euk_RPA1_DBD_C"/>
</dbReference>
<dbReference type="EMBL" id="CAMGYJ010000003">
    <property type="protein sequence ID" value="CAI0393804.1"/>
    <property type="molecule type" value="Genomic_DNA"/>
</dbReference>
<keyword evidence="4" id="KW-0862">Zinc</keyword>
<dbReference type="GO" id="GO:0003677">
    <property type="term" value="F:DNA binding"/>
    <property type="evidence" value="ECO:0007669"/>
    <property type="project" value="UniProtKB-KW"/>
</dbReference>
<comment type="caution">
    <text evidence="7">The sequence shown here is derived from an EMBL/GenBank/DDBJ whole genome shotgun (WGS) entry which is preliminary data.</text>
</comment>
<evidence type="ECO:0000256" key="4">
    <source>
        <dbReference type="ARBA" id="ARBA00022833"/>
    </source>
</evidence>
<sequence>MPSTPKPHISVLPLDAVIFRRFDAELLLQIVVIDRNGGRDCNWRCIWRQWIRLLSSSAAAIFRRSDAELFLSFLQLVDIDWKGGRDCNRRCIWRQWIQLLSFSGASWPEREWSCAGRIDVVKTISQIKDEKLGTSGKPDWICVNGAVIYIKADNFYYTSCIGDGQCNKKVTKYGDGRWWCDLCDQSVDECDHRYILSLQIEDHTGLTWVTAFQESGEELMGMSAKDLHFMKFENKTTTGF</sequence>
<evidence type="ECO:0000256" key="2">
    <source>
        <dbReference type="ARBA" id="ARBA00022723"/>
    </source>
</evidence>
<evidence type="ECO:0000313" key="8">
    <source>
        <dbReference type="Proteomes" id="UP001154282"/>
    </source>
</evidence>
<organism evidence="7 8">
    <name type="scientific">Linum tenue</name>
    <dbReference type="NCBI Taxonomy" id="586396"/>
    <lineage>
        <taxon>Eukaryota</taxon>
        <taxon>Viridiplantae</taxon>
        <taxon>Streptophyta</taxon>
        <taxon>Embryophyta</taxon>
        <taxon>Tracheophyta</taxon>
        <taxon>Spermatophyta</taxon>
        <taxon>Magnoliopsida</taxon>
        <taxon>eudicotyledons</taxon>
        <taxon>Gunneridae</taxon>
        <taxon>Pentapetalae</taxon>
        <taxon>rosids</taxon>
        <taxon>fabids</taxon>
        <taxon>Malpighiales</taxon>
        <taxon>Linaceae</taxon>
        <taxon>Linum</taxon>
    </lineage>
</organism>
<dbReference type="SUPFAM" id="SSF50249">
    <property type="entry name" value="Nucleic acid-binding proteins"/>
    <property type="match status" value="1"/>
</dbReference>
<evidence type="ECO:0000256" key="3">
    <source>
        <dbReference type="ARBA" id="ARBA00022771"/>
    </source>
</evidence>
<evidence type="ECO:0000259" key="6">
    <source>
        <dbReference type="Pfam" id="PF08646"/>
    </source>
</evidence>
<comment type="similarity">
    <text evidence="1">Belongs to the replication factor A protein 1 family.</text>
</comment>
<dbReference type="FunFam" id="2.40.50.140:FF:000090">
    <property type="entry name" value="Replication protein A subunit"/>
    <property type="match status" value="1"/>
</dbReference>
<dbReference type="AlphaFoldDB" id="A0AAV0IAW2"/>
<evidence type="ECO:0000256" key="1">
    <source>
        <dbReference type="ARBA" id="ARBA00005690"/>
    </source>
</evidence>
<dbReference type="CDD" id="cd04476">
    <property type="entry name" value="RPA1_DBD_C"/>
    <property type="match status" value="1"/>
</dbReference>
<accession>A0AAV0IAW2</accession>
<keyword evidence="8" id="KW-1185">Reference proteome</keyword>
<proteinExistence type="inferred from homology"/>
<keyword evidence="5" id="KW-0238">DNA-binding</keyword>
<name>A0AAV0IAW2_9ROSI</name>
<feature type="domain" description="Replication factor A C-terminal" evidence="6">
    <location>
        <begin position="140"/>
        <end position="236"/>
    </location>
</feature>
<gene>
    <name evidence="7" type="ORF">LITE_LOCUS8084</name>
</gene>
<dbReference type="InterPro" id="IPR012340">
    <property type="entry name" value="NA-bd_OB-fold"/>
</dbReference>
<dbReference type="Gene3D" id="2.40.50.140">
    <property type="entry name" value="Nucleic acid-binding proteins"/>
    <property type="match status" value="1"/>
</dbReference>
<dbReference type="GO" id="GO:0008270">
    <property type="term" value="F:zinc ion binding"/>
    <property type="evidence" value="ECO:0007669"/>
    <property type="project" value="UniProtKB-KW"/>
</dbReference>
<keyword evidence="2" id="KW-0479">Metal-binding</keyword>
<reference evidence="7" key="1">
    <citation type="submission" date="2022-08" db="EMBL/GenBank/DDBJ databases">
        <authorList>
            <person name="Gutierrez-Valencia J."/>
        </authorList>
    </citation>
    <scope>NUCLEOTIDE SEQUENCE</scope>
</reference>
<protein>
    <recommendedName>
        <fullName evidence="6">Replication factor A C-terminal domain-containing protein</fullName>
    </recommendedName>
</protein>
<dbReference type="Proteomes" id="UP001154282">
    <property type="component" value="Unassembled WGS sequence"/>
</dbReference>
<evidence type="ECO:0000256" key="5">
    <source>
        <dbReference type="ARBA" id="ARBA00023125"/>
    </source>
</evidence>
<keyword evidence="3" id="KW-0863">Zinc-finger</keyword>
<dbReference type="Pfam" id="PF08646">
    <property type="entry name" value="Rep_fac-A_C"/>
    <property type="match status" value="1"/>
</dbReference>
<dbReference type="InterPro" id="IPR013955">
    <property type="entry name" value="Rep_factor-A_C"/>
</dbReference>
<evidence type="ECO:0000313" key="7">
    <source>
        <dbReference type="EMBL" id="CAI0393804.1"/>
    </source>
</evidence>